<organism evidence="1 2">
    <name type="scientific">Miniphocaeibacter halophilus</name>
    <dbReference type="NCBI Taxonomy" id="2931922"/>
    <lineage>
        <taxon>Bacteria</taxon>
        <taxon>Bacillati</taxon>
        <taxon>Bacillota</taxon>
        <taxon>Tissierellia</taxon>
        <taxon>Tissierellales</taxon>
        <taxon>Peptoniphilaceae</taxon>
        <taxon>Miniphocaeibacter</taxon>
    </lineage>
</organism>
<evidence type="ECO:0000313" key="1">
    <source>
        <dbReference type="EMBL" id="QQK08168.1"/>
    </source>
</evidence>
<accession>A0AC61N6W7</accession>
<keyword evidence="2" id="KW-1185">Reference proteome</keyword>
<protein>
    <submittedName>
        <fullName evidence="1">DeoR/GlpR transcriptional regulator</fullName>
    </submittedName>
</protein>
<sequence>MLFEERAKLIIKQLEEKSTVSNKELVKLLDVSEATIRRDLDVLEEEGILNRVHGGAVLKKIEVKEDTAEEKFVSRIKEKKQIAKIASILIEEKDFIFLDAGTTTFELIPYLQDKNITVVTNGLMHLEELMKYNINSYLIGGHIKKSTKALVGSIALNNLKTVNFSKAFIGANGIDVEYGVTTPDIEEASIKSKAIENSLKAYILADETKFGKVYFSKIAELRQGTIITNDIGKISDEIKKKAKILGA</sequence>
<name>A0AC61N6W7_9FIRM</name>
<dbReference type="EMBL" id="CP066744">
    <property type="protein sequence ID" value="QQK08168.1"/>
    <property type="molecule type" value="Genomic_DNA"/>
</dbReference>
<evidence type="ECO:0000313" key="2">
    <source>
        <dbReference type="Proteomes" id="UP000595814"/>
    </source>
</evidence>
<reference evidence="1 2" key="1">
    <citation type="journal article" date="2022" name="Int. J. Syst. Evol. Microbiol.">
        <title>Miniphocaeibacter halophilus sp. nov., an ammonium-tolerant acetate-producing bacterium isolated from a biogas system.</title>
        <authorList>
            <person name="Schnurer A."/>
            <person name="Singh A."/>
            <person name="Bi S."/>
            <person name="Qiao W."/>
            <person name="Westerholm M."/>
        </authorList>
    </citation>
    <scope>NUCLEOTIDE SEQUENCE [LARGE SCALE GENOMIC DNA]</scope>
    <source>
        <strain evidence="1 2">AMB_01</strain>
    </source>
</reference>
<proteinExistence type="predicted"/>
<gene>
    <name evidence="1" type="ORF">JFY71_01130</name>
</gene>
<dbReference type="Proteomes" id="UP000595814">
    <property type="component" value="Chromosome"/>
</dbReference>